<dbReference type="SUPFAM" id="SSF56059">
    <property type="entry name" value="Glutathione synthetase ATP-binding domain-like"/>
    <property type="match status" value="1"/>
</dbReference>
<dbReference type="RefSeq" id="WP_063232285.1">
    <property type="nucleotide sequence ID" value="NZ_BCVO01000002.1"/>
</dbReference>
<evidence type="ECO:0000313" key="1">
    <source>
        <dbReference type="EMBL" id="ASS93674.1"/>
    </source>
</evidence>
<sequence>MNIFYDIPTENWYHTHENAELFAGSAEEEISYKKDHSNQPLIPITMFPGNRMLAVGILTISNPKKESGLGGNLNLFRDLSLYLLKHGILAYVFTGNALHSESMRAYVFSSISNKWIECKVPLPDIVYNRIPSRSYEASEEFQNLIKYFKECRLNLFNPCFIDKYVMFEALMEDGSLTNHLPPTMVLRNSGCLDAFLETYRHIYLKPCKGSQGQGIYTIIKNNDDTLLFNSLKHSESFPDFASFWETKKRDLLKRSYIAQQAIIPKKLFGHRYDYRILVHYEKGFYKVTGKAVRMSQTQEITTHTPRGGKLFPYQDLQSRSLDLKLAKIAQKCGEILSKKIGFLGEFSIDIGEDESGSLFIYEVNSKPMQFDEEEIETNRLLHLKNLFIELTFPNLTIK</sequence>
<dbReference type="InterPro" id="IPR026838">
    <property type="entry name" value="YheC/D"/>
</dbReference>
<dbReference type="OrthoDB" id="7869153at2"/>
<dbReference type="EMBL" id="CP017704">
    <property type="protein sequence ID" value="ASS93674.1"/>
    <property type="molecule type" value="Genomic_DNA"/>
</dbReference>
<organism evidence="1 2">
    <name type="scientific">Peribacillus simplex NBRC 15720 = DSM 1321</name>
    <dbReference type="NCBI Taxonomy" id="1349754"/>
    <lineage>
        <taxon>Bacteria</taxon>
        <taxon>Bacillati</taxon>
        <taxon>Bacillota</taxon>
        <taxon>Bacilli</taxon>
        <taxon>Bacillales</taxon>
        <taxon>Bacillaceae</taxon>
        <taxon>Peribacillus</taxon>
    </lineage>
</organism>
<name>A0A223EEI6_9BACI</name>
<dbReference type="Gene3D" id="3.30.470.20">
    <property type="entry name" value="ATP-grasp fold, B domain"/>
    <property type="match status" value="1"/>
</dbReference>
<evidence type="ECO:0008006" key="3">
    <source>
        <dbReference type="Google" id="ProtNLM"/>
    </source>
</evidence>
<accession>A0A223EEI6</accession>
<dbReference type="Proteomes" id="UP000214618">
    <property type="component" value="Chromosome"/>
</dbReference>
<proteinExistence type="predicted"/>
<gene>
    <name evidence="1" type="ORF">BS1321_06630</name>
</gene>
<dbReference type="GeneID" id="56472406"/>
<dbReference type="Pfam" id="PF14398">
    <property type="entry name" value="ATPgrasp_YheCD"/>
    <property type="match status" value="1"/>
</dbReference>
<evidence type="ECO:0000313" key="2">
    <source>
        <dbReference type="Proteomes" id="UP000214618"/>
    </source>
</evidence>
<reference evidence="1 2" key="1">
    <citation type="submission" date="2016-10" db="EMBL/GenBank/DDBJ databases">
        <title>The whole genome sequencing and assembly of Bacillus simplex DSM 1321 strain.</title>
        <authorList>
            <person name="Park M.-K."/>
            <person name="Lee Y.-J."/>
            <person name="Yi H."/>
            <person name="Bahn Y.-S."/>
            <person name="Kim J.F."/>
            <person name="Lee D.-W."/>
        </authorList>
    </citation>
    <scope>NUCLEOTIDE SEQUENCE [LARGE SCALE GENOMIC DNA]</scope>
    <source>
        <strain evidence="1 2">DSM 1321</strain>
    </source>
</reference>
<protein>
    <recommendedName>
        <fullName evidence="3">ATP-grasp domain-containing protein</fullName>
    </recommendedName>
</protein>
<dbReference type="AlphaFoldDB" id="A0A223EEI6"/>